<dbReference type="SMART" id="SM00248">
    <property type="entry name" value="ANK"/>
    <property type="match status" value="3"/>
</dbReference>
<dbReference type="Pfam" id="PF00023">
    <property type="entry name" value="Ank"/>
    <property type="match status" value="1"/>
</dbReference>
<keyword evidence="1" id="KW-0677">Repeat</keyword>
<dbReference type="InterPro" id="IPR036770">
    <property type="entry name" value="Ankyrin_rpt-contain_sf"/>
</dbReference>
<keyword evidence="4" id="KW-0472">Membrane</keyword>
<keyword evidence="2" id="KW-0040">ANK repeat</keyword>
<feature type="transmembrane region" description="Helical" evidence="4">
    <location>
        <begin position="597"/>
        <end position="621"/>
    </location>
</feature>
<evidence type="ECO:0000256" key="1">
    <source>
        <dbReference type="ARBA" id="ARBA00022737"/>
    </source>
</evidence>
<dbReference type="InterPro" id="IPR002110">
    <property type="entry name" value="Ankyrin_rpt"/>
</dbReference>
<sequence length="628" mass="67319">MAQRFSLGNDDMPPVVPGRSRSPSYVRSVSASQVPTMSSSSSQNNNKPPPVPRNSLIRSKSAQLYQQQQQGIQVMTSLPSAPFVKVNHHDPSAGGNNHQNNNNNNKEHRLNSVHVTTPADVEPILLSKSFTFESPNGVRRKIPVTPVLSTGPKKSNQHHDTLHYRHGTLVFPSDIVVQPSAKAIDSSSLLTSVLNSPSQSPSEAVMSPSASSPPIIQFSHPAAIFNQFVVSLVDHSVLKLCQDSDAGALSRYLSLHHDKVSARNLNATDQTGKSGLLHAAMTGNVAIARLLIKLPGLEVNLADNEGNTALHLASQAGHADVVSLLTLCPNLSIDIRNNAGLTALMKAALQGRVRCTRLLLLAGASPVLRDFGRGLCSVEWARLTGRTKCAEIIDKYMDKMQLNPGLGLKTFHHGGVVASSEPSLQQFSKRSSLVLLPSGKTKDSWVKNTLKKAIRIVSGGGSDQNGNSKGSTFSIASQLTGSGVMGASVLLPGDPSRRSSMPVLPTNNSGGAAGFVAELFDRHRSQGRSQSHHPPTSFNVPRIQVSYWNNTVGGNIPPPPSSTPKIIPGEMRPQTSSRNRQRSKSSTRSLCGFPSKFSLLFIHFLCLLSSLTVEMLAASLIESLQQDK</sequence>
<feature type="compositionally biased region" description="Low complexity" evidence="3">
    <location>
        <begin position="17"/>
        <end position="46"/>
    </location>
</feature>
<feature type="region of interest" description="Disordered" evidence="3">
    <location>
        <begin position="551"/>
        <end position="588"/>
    </location>
</feature>
<dbReference type="EMBL" id="GDIQ01046267">
    <property type="protein sequence ID" value="JAN48470.1"/>
    <property type="molecule type" value="Transcribed_RNA"/>
</dbReference>
<evidence type="ECO:0000256" key="3">
    <source>
        <dbReference type="SAM" id="MobiDB-lite"/>
    </source>
</evidence>
<feature type="region of interest" description="Disordered" evidence="3">
    <location>
        <begin position="83"/>
        <end position="107"/>
    </location>
</feature>
<evidence type="ECO:0000313" key="5">
    <source>
        <dbReference type="EMBL" id="JAN48470.1"/>
    </source>
</evidence>
<protein>
    <submittedName>
        <fullName evidence="5">Ankyrin repeat domain-containing protein 33B</fullName>
    </submittedName>
</protein>
<dbReference type="PANTHER" id="PTHR24173:SF40">
    <property type="entry name" value="AGAP006757-PA"/>
    <property type="match status" value="1"/>
</dbReference>
<dbReference type="PROSITE" id="PS50297">
    <property type="entry name" value="ANK_REP_REGION"/>
    <property type="match status" value="1"/>
</dbReference>
<dbReference type="OrthoDB" id="5406014at2759"/>
<keyword evidence="4" id="KW-0812">Transmembrane</keyword>
<dbReference type="Gene3D" id="1.25.40.20">
    <property type="entry name" value="Ankyrin repeat-containing domain"/>
    <property type="match status" value="1"/>
</dbReference>
<dbReference type="Pfam" id="PF12796">
    <property type="entry name" value="Ank_2"/>
    <property type="match status" value="1"/>
</dbReference>
<dbReference type="PANTHER" id="PTHR24173">
    <property type="entry name" value="ANKYRIN REPEAT CONTAINING"/>
    <property type="match status" value="1"/>
</dbReference>
<dbReference type="PROSITE" id="PS50088">
    <property type="entry name" value="ANK_REPEAT"/>
    <property type="match status" value="2"/>
</dbReference>
<dbReference type="AlphaFoldDB" id="A0A0P5M6E8"/>
<evidence type="ECO:0000256" key="2">
    <source>
        <dbReference type="ARBA" id="ARBA00023043"/>
    </source>
</evidence>
<name>A0A0P5M6E8_9CRUS</name>
<accession>A0A0P5M6E8</accession>
<keyword evidence="4" id="KW-1133">Transmembrane helix</keyword>
<dbReference type="SUPFAM" id="SSF48403">
    <property type="entry name" value="Ankyrin repeat"/>
    <property type="match status" value="1"/>
</dbReference>
<proteinExistence type="predicted"/>
<organism evidence="5">
    <name type="scientific">Daphnia magna</name>
    <dbReference type="NCBI Taxonomy" id="35525"/>
    <lineage>
        <taxon>Eukaryota</taxon>
        <taxon>Metazoa</taxon>
        <taxon>Ecdysozoa</taxon>
        <taxon>Arthropoda</taxon>
        <taxon>Crustacea</taxon>
        <taxon>Branchiopoda</taxon>
        <taxon>Diplostraca</taxon>
        <taxon>Cladocera</taxon>
        <taxon>Anomopoda</taxon>
        <taxon>Daphniidae</taxon>
        <taxon>Daphnia</taxon>
    </lineage>
</organism>
<reference evidence="5" key="1">
    <citation type="submission" date="2015-10" db="EMBL/GenBank/DDBJ databases">
        <title>EvidentialGene: Evidence-directed Construction of Complete mRNA Transcriptomes without Genomes.</title>
        <authorList>
            <person name="Gilbert D.G."/>
        </authorList>
    </citation>
    <scope>NUCLEOTIDE SEQUENCE</scope>
</reference>
<feature type="region of interest" description="Disordered" evidence="3">
    <location>
        <begin position="1"/>
        <end position="55"/>
    </location>
</feature>
<evidence type="ECO:0000256" key="4">
    <source>
        <dbReference type="SAM" id="Phobius"/>
    </source>
</evidence>